<dbReference type="SUPFAM" id="SSF51206">
    <property type="entry name" value="cAMP-binding domain-like"/>
    <property type="match status" value="1"/>
</dbReference>
<accession>X1G478</accession>
<dbReference type="EMBL" id="BARU01019381">
    <property type="protein sequence ID" value="GAH52022.1"/>
    <property type="molecule type" value="Genomic_DNA"/>
</dbReference>
<feature type="domain" description="Cyclic nucleotide-binding" evidence="1">
    <location>
        <begin position="1"/>
        <end position="50"/>
    </location>
</feature>
<dbReference type="PROSITE" id="PS50042">
    <property type="entry name" value="CNMP_BINDING_3"/>
    <property type="match status" value="1"/>
</dbReference>
<dbReference type="CDD" id="cd00038">
    <property type="entry name" value="CAP_ED"/>
    <property type="match status" value="1"/>
</dbReference>
<evidence type="ECO:0000313" key="2">
    <source>
        <dbReference type="EMBL" id="GAH52022.1"/>
    </source>
</evidence>
<dbReference type="AlphaFoldDB" id="X1G478"/>
<gene>
    <name evidence="2" type="ORF">S03H2_31915</name>
</gene>
<proteinExistence type="predicted"/>
<reference evidence="2" key="1">
    <citation type="journal article" date="2014" name="Front. Microbiol.">
        <title>High frequency of phylogenetically diverse reductive dehalogenase-homologous genes in deep subseafloor sedimentary metagenomes.</title>
        <authorList>
            <person name="Kawai M."/>
            <person name="Futagami T."/>
            <person name="Toyoda A."/>
            <person name="Takaki Y."/>
            <person name="Nishi S."/>
            <person name="Hori S."/>
            <person name="Arai W."/>
            <person name="Tsubouchi T."/>
            <person name="Morono Y."/>
            <person name="Uchiyama I."/>
            <person name="Ito T."/>
            <person name="Fujiyama A."/>
            <person name="Inagaki F."/>
            <person name="Takami H."/>
        </authorList>
    </citation>
    <scope>NUCLEOTIDE SEQUENCE</scope>
    <source>
        <strain evidence="2">Expedition CK06-06</strain>
    </source>
</reference>
<dbReference type="Gene3D" id="2.60.120.10">
    <property type="entry name" value="Jelly Rolls"/>
    <property type="match status" value="1"/>
</dbReference>
<organism evidence="2">
    <name type="scientific">marine sediment metagenome</name>
    <dbReference type="NCBI Taxonomy" id="412755"/>
    <lineage>
        <taxon>unclassified sequences</taxon>
        <taxon>metagenomes</taxon>
        <taxon>ecological metagenomes</taxon>
    </lineage>
</organism>
<sequence length="90" mass="10409">MSLLTGEKRTATIIAEEETEVLILDRDDFALILKKKPAIADEISKILVQRKEELTEKTKIEKSKKPQETKAEERSILKKIMKVFGLKKRK</sequence>
<comment type="caution">
    <text evidence="2">The sequence shown here is derived from an EMBL/GenBank/DDBJ whole genome shotgun (WGS) entry which is preliminary data.</text>
</comment>
<dbReference type="InterPro" id="IPR000595">
    <property type="entry name" value="cNMP-bd_dom"/>
</dbReference>
<protein>
    <recommendedName>
        <fullName evidence="1">Cyclic nucleotide-binding domain-containing protein</fullName>
    </recommendedName>
</protein>
<dbReference type="InterPro" id="IPR014710">
    <property type="entry name" value="RmlC-like_jellyroll"/>
</dbReference>
<dbReference type="InterPro" id="IPR018490">
    <property type="entry name" value="cNMP-bd_dom_sf"/>
</dbReference>
<evidence type="ECO:0000259" key="1">
    <source>
        <dbReference type="PROSITE" id="PS50042"/>
    </source>
</evidence>
<name>X1G478_9ZZZZ</name>